<feature type="region of interest" description="Disordered" evidence="2">
    <location>
        <begin position="1"/>
        <end position="101"/>
    </location>
</feature>
<reference evidence="3" key="2">
    <citation type="submission" date="2021-09" db="EMBL/GenBank/DDBJ databases">
        <authorList>
            <person name="Jia N."/>
            <person name="Wang J."/>
            <person name="Shi W."/>
            <person name="Du L."/>
            <person name="Sun Y."/>
            <person name="Zhan W."/>
            <person name="Jiang J."/>
            <person name="Wang Q."/>
            <person name="Zhang B."/>
            <person name="Ji P."/>
            <person name="Sakyi L.B."/>
            <person name="Cui X."/>
            <person name="Yuan T."/>
            <person name="Jiang B."/>
            <person name="Yang W."/>
            <person name="Lam T.T.-Y."/>
            <person name="Chang Q."/>
            <person name="Ding S."/>
            <person name="Wang X."/>
            <person name="Zhu J."/>
            <person name="Ruan X."/>
            <person name="Zhao L."/>
            <person name="Wei J."/>
            <person name="Que T."/>
            <person name="Du C."/>
            <person name="Cheng J."/>
            <person name="Dai P."/>
            <person name="Han X."/>
            <person name="Huang E."/>
            <person name="Gao Y."/>
            <person name="Liu J."/>
            <person name="Shao H."/>
            <person name="Ye R."/>
            <person name="Li L."/>
            <person name="Wei W."/>
            <person name="Wang X."/>
            <person name="Wang C."/>
            <person name="Huo Q."/>
            <person name="Li W."/>
            <person name="Guo W."/>
            <person name="Chen H."/>
            <person name="Chen S."/>
            <person name="Zhou L."/>
            <person name="Zhou L."/>
            <person name="Ni X."/>
            <person name="Tian J."/>
            <person name="Zhou Y."/>
            <person name="Sheng Y."/>
            <person name="Liu T."/>
            <person name="Pan Y."/>
            <person name="Xia L."/>
            <person name="Li J."/>
            <person name="Zhao F."/>
            <person name="Cao W."/>
        </authorList>
    </citation>
    <scope>NUCLEOTIDE SEQUENCE</scope>
    <source>
        <strain evidence="3">Rsan-2018</strain>
        <tissue evidence="3">Larvae</tissue>
    </source>
</reference>
<evidence type="ECO:0000256" key="1">
    <source>
        <dbReference type="SAM" id="Coils"/>
    </source>
</evidence>
<gene>
    <name evidence="3" type="ORF">HPB52_012370</name>
</gene>
<protein>
    <submittedName>
        <fullName evidence="3">Uncharacterized protein</fullName>
    </submittedName>
</protein>
<evidence type="ECO:0000256" key="2">
    <source>
        <dbReference type="SAM" id="MobiDB-lite"/>
    </source>
</evidence>
<accession>A0A9D4PM92</accession>
<feature type="compositionally biased region" description="Low complexity" evidence="2">
    <location>
        <begin position="77"/>
        <end position="88"/>
    </location>
</feature>
<feature type="coiled-coil region" evidence="1">
    <location>
        <begin position="319"/>
        <end position="374"/>
    </location>
</feature>
<dbReference type="VEuPathDB" id="VectorBase:RSAN_035468"/>
<organism evidence="3 4">
    <name type="scientific">Rhipicephalus sanguineus</name>
    <name type="common">Brown dog tick</name>
    <name type="synonym">Ixodes sanguineus</name>
    <dbReference type="NCBI Taxonomy" id="34632"/>
    <lineage>
        <taxon>Eukaryota</taxon>
        <taxon>Metazoa</taxon>
        <taxon>Ecdysozoa</taxon>
        <taxon>Arthropoda</taxon>
        <taxon>Chelicerata</taxon>
        <taxon>Arachnida</taxon>
        <taxon>Acari</taxon>
        <taxon>Parasitiformes</taxon>
        <taxon>Ixodida</taxon>
        <taxon>Ixodoidea</taxon>
        <taxon>Ixodidae</taxon>
        <taxon>Rhipicephalinae</taxon>
        <taxon>Rhipicephalus</taxon>
        <taxon>Rhipicephalus</taxon>
    </lineage>
</organism>
<dbReference type="AlphaFoldDB" id="A0A9D4PM92"/>
<dbReference type="EMBL" id="JABSTV010001252">
    <property type="protein sequence ID" value="KAH7947496.1"/>
    <property type="molecule type" value="Genomic_DNA"/>
</dbReference>
<keyword evidence="1" id="KW-0175">Coiled coil</keyword>
<feature type="region of interest" description="Disordered" evidence="2">
    <location>
        <begin position="125"/>
        <end position="165"/>
    </location>
</feature>
<evidence type="ECO:0000313" key="3">
    <source>
        <dbReference type="EMBL" id="KAH7947496.1"/>
    </source>
</evidence>
<name>A0A9D4PM92_RHISA</name>
<comment type="caution">
    <text evidence="3">The sequence shown here is derived from an EMBL/GenBank/DDBJ whole genome shotgun (WGS) entry which is preliminary data.</text>
</comment>
<feature type="compositionally biased region" description="Polar residues" evidence="2">
    <location>
        <begin position="156"/>
        <end position="165"/>
    </location>
</feature>
<sequence length="490" mass="53638">MSDEGRSGAPSHRTAKRGLAVVSRRPRRRSGLPTTKAGKTATVVPDSRAPGATSVDGEGAPSAASADRASGTAEDVSGSYAGESGGEATPYSGEEGSTPVTEISPFMESEQPFLQRHRGEAYVPPGWFKPRESGSSEEEFEEFEDVESSAEGSGSKGMSSTASPGTNFCVRAREMMPSPPGAPSPCDNFYGYVCFDLEHSRRDFLGVLRLQRKSDYHESVLAYRSAAPTGNATAMLAYAHQICAQFSHQQCSEPSTEKKKKKTRNREPRNLVTTAVTETSEDGRLTTEDLSDVDICATSTSVTSSIDDVMCGCACSLKISELTEQLDVVTARVRALESEVKKKAEEAGLIKCSLSKAERALEIAAQEGSQLEKRLSRKFSVECFQDSPDDMNFYTGLPDYKALMELFELPEENLPMIFSTKVHRAIQSDLADKSIRCIDDYLVFVDRRGINQKLVDVLVFREQGLAFACENPKNDKLQYLDLRLVFARIR</sequence>
<dbReference type="Proteomes" id="UP000821837">
    <property type="component" value="Chromosome 6"/>
</dbReference>
<reference evidence="3" key="1">
    <citation type="journal article" date="2020" name="Cell">
        <title>Large-Scale Comparative Analyses of Tick Genomes Elucidate Their Genetic Diversity and Vector Capacities.</title>
        <authorList>
            <consortium name="Tick Genome and Microbiome Consortium (TIGMIC)"/>
            <person name="Jia N."/>
            <person name="Wang J."/>
            <person name="Shi W."/>
            <person name="Du L."/>
            <person name="Sun Y."/>
            <person name="Zhan W."/>
            <person name="Jiang J.F."/>
            <person name="Wang Q."/>
            <person name="Zhang B."/>
            <person name="Ji P."/>
            <person name="Bell-Sakyi L."/>
            <person name="Cui X.M."/>
            <person name="Yuan T.T."/>
            <person name="Jiang B.G."/>
            <person name="Yang W.F."/>
            <person name="Lam T.T."/>
            <person name="Chang Q.C."/>
            <person name="Ding S.J."/>
            <person name="Wang X.J."/>
            <person name="Zhu J.G."/>
            <person name="Ruan X.D."/>
            <person name="Zhao L."/>
            <person name="Wei J.T."/>
            <person name="Ye R.Z."/>
            <person name="Que T.C."/>
            <person name="Du C.H."/>
            <person name="Zhou Y.H."/>
            <person name="Cheng J.X."/>
            <person name="Dai P.F."/>
            <person name="Guo W.B."/>
            <person name="Han X.H."/>
            <person name="Huang E.J."/>
            <person name="Li L.F."/>
            <person name="Wei W."/>
            <person name="Gao Y.C."/>
            <person name="Liu J.Z."/>
            <person name="Shao H.Z."/>
            <person name="Wang X."/>
            <person name="Wang C.C."/>
            <person name="Yang T.C."/>
            <person name="Huo Q.B."/>
            <person name="Li W."/>
            <person name="Chen H.Y."/>
            <person name="Chen S.E."/>
            <person name="Zhou L.G."/>
            <person name="Ni X.B."/>
            <person name="Tian J.H."/>
            <person name="Sheng Y."/>
            <person name="Liu T."/>
            <person name="Pan Y.S."/>
            <person name="Xia L.Y."/>
            <person name="Li J."/>
            <person name="Zhao F."/>
            <person name="Cao W.C."/>
        </authorList>
    </citation>
    <scope>NUCLEOTIDE SEQUENCE</scope>
    <source>
        <strain evidence="3">Rsan-2018</strain>
    </source>
</reference>
<evidence type="ECO:0000313" key="4">
    <source>
        <dbReference type="Proteomes" id="UP000821837"/>
    </source>
</evidence>
<feature type="compositionally biased region" description="Acidic residues" evidence="2">
    <location>
        <begin position="135"/>
        <end position="148"/>
    </location>
</feature>
<proteinExistence type="predicted"/>
<keyword evidence="4" id="KW-1185">Reference proteome</keyword>